<dbReference type="GO" id="GO:0005886">
    <property type="term" value="C:plasma membrane"/>
    <property type="evidence" value="ECO:0007669"/>
    <property type="project" value="UniProtKB-SubCell"/>
</dbReference>
<evidence type="ECO:0000256" key="2">
    <source>
        <dbReference type="ARBA" id="ARBA00022448"/>
    </source>
</evidence>
<dbReference type="OrthoDB" id="65739at2"/>
<keyword evidence="3" id="KW-1003">Cell membrane</keyword>
<gene>
    <name evidence="9" type="ORF">AR543_07515</name>
</gene>
<organism evidence="9 10">
    <name type="scientific">Paenibacillus bovis</name>
    <dbReference type="NCBI Taxonomy" id="1616788"/>
    <lineage>
        <taxon>Bacteria</taxon>
        <taxon>Bacillati</taxon>
        <taxon>Bacillota</taxon>
        <taxon>Bacilli</taxon>
        <taxon>Bacillales</taxon>
        <taxon>Paenibacillaceae</taxon>
        <taxon>Paenibacillus</taxon>
    </lineage>
</organism>
<comment type="subcellular location">
    <subcellularLocation>
        <location evidence="1">Cell membrane</location>
        <topology evidence="1">Multi-pass membrane protein</topology>
    </subcellularLocation>
</comment>
<feature type="transmembrane region" description="Helical" evidence="7">
    <location>
        <begin position="12"/>
        <end position="34"/>
    </location>
</feature>
<proteinExistence type="predicted"/>
<dbReference type="AlphaFoldDB" id="A0A172ZNA0"/>
<feature type="transmembrane region" description="Helical" evidence="7">
    <location>
        <begin position="211"/>
        <end position="237"/>
    </location>
</feature>
<protein>
    <submittedName>
        <fullName evidence="9">MFS transporter</fullName>
    </submittedName>
</protein>
<dbReference type="InterPro" id="IPR036259">
    <property type="entry name" value="MFS_trans_sf"/>
</dbReference>
<dbReference type="PANTHER" id="PTHR43414">
    <property type="entry name" value="MULTIDRUG RESISTANCE PROTEIN MDTG"/>
    <property type="match status" value="1"/>
</dbReference>
<dbReference type="InterPro" id="IPR001958">
    <property type="entry name" value="Tet-R_TetA/multi-R_MdtG-like"/>
</dbReference>
<evidence type="ECO:0000256" key="1">
    <source>
        <dbReference type="ARBA" id="ARBA00004651"/>
    </source>
</evidence>
<feature type="transmembrane region" description="Helical" evidence="7">
    <location>
        <begin position="167"/>
        <end position="185"/>
    </location>
</feature>
<evidence type="ECO:0000313" key="10">
    <source>
        <dbReference type="Proteomes" id="UP000078148"/>
    </source>
</evidence>
<feature type="transmembrane region" description="Helical" evidence="7">
    <location>
        <begin position="78"/>
        <end position="97"/>
    </location>
</feature>
<feature type="transmembrane region" description="Helical" evidence="7">
    <location>
        <begin position="46"/>
        <end position="66"/>
    </location>
</feature>
<dbReference type="EMBL" id="CP013023">
    <property type="protein sequence ID" value="ANF98690.1"/>
    <property type="molecule type" value="Genomic_DNA"/>
</dbReference>
<dbReference type="KEGG" id="pbv:AR543_07515"/>
<feature type="transmembrane region" description="Helical" evidence="7">
    <location>
        <begin position="135"/>
        <end position="161"/>
    </location>
</feature>
<keyword evidence="4 7" id="KW-0812">Transmembrane</keyword>
<feature type="transmembrane region" description="Helical" evidence="7">
    <location>
        <begin position="340"/>
        <end position="361"/>
    </location>
</feature>
<reference evidence="9 10" key="2">
    <citation type="journal article" date="2016" name="Int. J. Syst. Evol. Microbiol.">
        <title>Paenibacillus bovis sp. nov., isolated from raw yak (Bos grunniens) milk.</title>
        <authorList>
            <person name="Gao C."/>
            <person name="Han J."/>
            <person name="Liu Z."/>
            <person name="Xu X."/>
            <person name="Hang F."/>
            <person name="Wu Z."/>
        </authorList>
    </citation>
    <scope>NUCLEOTIDE SEQUENCE [LARGE SCALE GENOMIC DNA]</scope>
    <source>
        <strain evidence="9 10">BD3526</strain>
    </source>
</reference>
<dbReference type="PANTHER" id="PTHR43414:SF6">
    <property type="entry name" value="MULTIDRUG RESISTANCE PROTEIN MDTG"/>
    <property type="match status" value="1"/>
</dbReference>
<keyword evidence="2" id="KW-0813">Transport</keyword>
<dbReference type="Proteomes" id="UP000078148">
    <property type="component" value="Chromosome"/>
</dbReference>
<evidence type="ECO:0000256" key="6">
    <source>
        <dbReference type="ARBA" id="ARBA00023136"/>
    </source>
</evidence>
<evidence type="ECO:0000256" key="7">
    <source>
        <dbReference type="SAM" id="Phobius"/>
    </source>
</evidence>
<keyword evidence="6 7" id="KW-0472">Membrane</keyword>
<evidence type="ECO:0000259" key="8">
    <source>
        <dbReference type="PROSITE" id="PS50850"/>
    </source>
</evidence>
<reference evidence="10" key="1">
    <citation type="submission" date="2015-10" db="EMBL/GenBank/DDBJ databases">
        <title>Genome of Paenibacillus bovis sp. nov.</title>
        <authorList>
            <person name="Wu Z."/>
            <person name="Gao C."/>
            <person name="Liu Z."/>
            <person name="Zheng H."/>
        </authorList>
    </citation>
    <scope>NUCLEOTIDE SEQUENCE [LARGE SCALE GENOMIC DNA]</scope>
    <source>
        <strain evidence="10">BD3526</strain>
    </source>
</reference>
<dbReference type="STRING" id="1616788.AR543_07515"/>
<keyword evidence="5 7" id="KW-1133">Transmembrane helix</keyword>
<accession>A0A172ZNA0</accession>
<keyword evidence="10" id="KW-1185">Reference proteome</keyword>
<name>A0A172ZNA0_9BACL</name>
<evidence type="ECO:0000313" key="9">
    <source>
        <dbReference type="EMBL" id="ANF98690.1"/>
    </source>
</evidence>
<evidence type="ECO:0000256" key="5">
    <source>
        <dbReference type="ARBA" id="ARBA00022989"/>
    </source>
</evidence>
<evidence type="ECO:0000256" key="3">
    <source>
        <dbReference type="ARBA" id="ARBA00022475"/>
    </source>
</evidence>
<feature type="transmembrane region" description="Helical" evidence="7">
    <location>
        <begin position="278"/>
        <end position="298"/>
    </location>
</feature>
<dbReference type="GO" id="GO:0022857">
    <property type="term" value="F:transmembrane transporter activity"/>
    <property type="evidence" value="ECO:0007669"/>
    <property type="project" value="InterPro"/>
</dbReference>
<evidence type="ECO:0000256" key="4">
    <source>
        <dbReference type="ARBA" id="ARBA00022692"/>
    </source>
</evidence>
<feature type="transmembrane region" description="Helical" evidence="7">
    <location>
        <begin position="103"/>
        <end position="123"/>
    </location>
</feature>
<dbReference type="PRINTS" id="PR01035">
    <property type="entry name" value="TCRTETA"/>
</dbReference>
<dbReference type="SUPFAM" id="SSF103473">
    <property type="entry name" value="MFS general substrate transporter"/>
    <property type="match status" value="2"/>
</dbReference>
<dbReference type="InterPro" id="IPR011701">
    <property type="entry name" value="MFS"/>
</dbReference>
<feature type="transmembrane region" description="Helical" evidence="7">
    <location>
        <begin position="367"/>
        <end position="385"/>
    </location>
</feature>
<sequence>MEFPWKRNLIVLWLGVFFCSTAYSISIPFLPIFLETELGVTDHLEIWAGIAFGITFLASALISPFWGSLSDKYGRKPMLIRSGFSLAVLYLVSYFVTDPYVFLVVRLCQGLLAGFVPASIALVGTNTPEHKTGYALGVMATSGATGTIIGPLIGGVVSYYFGNRNAFLFSALIVLIAALIATIWAKEHNFNRSAKRSHVLDDIRQAASNRLFMSLLLLTGVANFSVMILEPLITIYVKSMGVSTSNASLSAGIVFSAVGIATLIMAPRWGKIGSRIGFGKVLLIGLLGSGVGNMLQFFFTDIWGFGALRFGYGLFFAAVLPSINAIIVRVTPADFRGRAFGLNQSASQIATMAGPVIGGLLGAWLDIRFVFIINGLLLLVCAFMVTRRSWEIPAAAAAEPVAKVRTEQP</sequence>
<feature type="transmembrane region" description="Helical" evidence="7">
    <location>
        <begin position="310"/>
        <end position="328"/>
    </location>
</feature>
<feature type="transmembrane region" description="Helical" evidence="7">
    <location>
        <begin position="249"/>
        <end position="266"/>
    </location>
</feature>
<dbReference type="InterPro" id="IPR020846">
    <property type="entry name" value="MFS_dom"/>
</dbReference>
<dbReference type="PROSITE" id="PS50850">
    <property type="entry name" value="MFS"/>
    <property type="match status" value="1"/>
</dbReference>
<feature type="domain" description="Major facilitator superfamily (MFS) profile" evidence="8">
    <location>
        <begin position="8"/>
        <end position="393"/>
    </location>
</feature>
<dbReference type="RefSeq" id="WP_060536685.1">
    <property type="nucleotide sequence ID" value="NZ_CP013023.1"/>
</dbReference>
<dbReference type="Pfam" id="PF07690">
    <property type="entry name" value="MFS_1"/>
    <property type="match status" value="1"/>
</dbReference>
<dbReference type="Gene3D" id="1.20.1250.20">
    <property type="entry name" value="MFS general substrate transporter like domains"/>
    <property type="match status" value="2"/>
</dbReference>